<name>A0A915YE26_9BACT</name>
<gene>
    <name evidence="1" type="ORF">AsAng_0021120</name>
</gene>
<sequence length="38" mass="4500">MIVNLTHHQFCFASYLFKCNAKTTSSTNRIFPFYFSSF</sequence>
<dbReference type="EMBL" id="AP026867">
    <property type="protein sequence ID" value="BDS11398.1"/>
    <property type="molecule type" value="Genomic_DNA"/>
</dbReference>
<accession>A0A915YE26</accession>
<proteinExistence type="predicted"/>
<reference evidence="1" key="1">
    <citation type="submission" date="2022-09" db="EMBL/GenBank/DDBJ databases">
        <title>Aureispira anguillicida sp. nov., isolated from Leptocephalus of Japanese eel Anguilla japonica.</title>
        <authorList>
            <person name="Yuasa K."/>
            <person name="Mekata T."/>
            <person name="Ikunari K."/>
        </authorList>
    </citation>
    <scope>NUCLEOTIDE SEQUENCE</scope>
    <source>
        <strain evidence="1">EL160426</strain>
    </source>
</reference>
<organism evidence="1 2">
    <name type="scientific">Aureispira anguillae</name>
    <dbReference type="NCBI Taxonomy" id="2864201"/>
    <lineage>
        <taxon>Bacteria</taxon>
        <taxon>Pseudomonadati</taxon>
        <taxon>Bacteroidota</taxon>
        <taxon>Saprospiria</taxon>
        <taxon>Saprospirales</taxon>
        <taxon>Saprospiraceae</taxon>
        <taxon>Aureispira</taxon>
    </lineage>
</organism>
<evidence type="ECO:0000313" key="1">
    <source>
        <dbReference type="EMBL" id="BDS11398.1"/>
    </source>
</evidence>
<dbReference type="AlphaFoldDB" id="A0A915YE26"/>
<evidence type="ECO:0000313" key="2">
    <source>
        <dbReference type="Proteomes" id="UP001060919"/>
    </source>
</evidence>
<keyword evidence="2" id="KW-1185">Reference proteome</keyword>
<dbReference type="Proteomes" id="UP001060919">
    <property type="component" value="Chromosome"/>
</dbReference>
<dbReference type="KEGG" id="aup:AsAng_0021120"/>
<protein>
    <submittedName>
        <fullName evidence="1">Uncharacterized protein</fullName>
    </submittedName>
</protein>